<dbReference type="SUPFAM" id="SSF63829">
    <property type="entry name" value="Calcium-dependent phosphotriesterase"/>
    <property type="match status" value="1"/>
</dbReference>
<dbReference type="InterPro" id="IPR011042">
    <property type="entry name" value="6-blade_b-propeller_TolB-like"/>
</dbReference>
<gene>
    <name evidence="1" type="ORF">DMC30DRAFT_397858</name>
</gene>
<dbReference type="InterPro" id="IPR051288">
    <property type="entry name" value="Serum_paraoxonase/arylesterase"/>
</dbReference>
<dbReference type="PANTHER" id="PTHR11799:SF30">
    <property type="entry name" value="SERUM PARAOXONASE_ARYLESTERASE 2"/>
    <property type="match status" value="1"/>
</dbReference>
<name>A0A5C5FU05_9BASI</name>
<dbReference type="AlphaFoldDB" id="A0A5C5FU05"/>
<proteinExistence type="predicted"/>
<protein>
    <submittedName>
        <fullName evidence="1">Uncharacterized protein</fullName>
    </submittedName>
</protein>
<comment type="caution">
    <text evidence="1">The sequence shown here is derived from an EMBL/GenBank/DDBJ whole genome shotgun (WGS) entry which is preliminary data.</text>
</comment>
<keyword evidence="2" id="KW-1185">Reference proteome</keyword>
<dbReference type="Gene3D" id="2.120.10.30">
    <property type="entry name" value="TolB, C-terminal domain"/>
    <property type="match status" value="1"/>
</dbReference>
<dbReference type="EMBL" id="SOZI01000068">
    <property type="protein sequence ID" value="TNY20397.1"/>
    <property type="molecule type" value="Genomic_DNA"/>
</dbReference>
<dbReference type="Proteomes" id="UP000311382">
    <property type="component" value="Unassembled WGS sequence"/>
</dbReference>
<organism evidence="1 2">
    <name type="scientific">Rhodotorula diobovata</name>
    <dbReference type="NCBI Taxonomy" id="5288"/>
    <lineage>
        <taxon>Eukaryota</taxon>
        <taxon>Fungi</taxon>
        <taxon>Dikarya</taxon>
        <taxon>Basidiomycota</taxon>
        <taxon>Pucciniomycotina</taxon>
        <taxon>Microbotryomycetes</taxon>
        <taxon>Sporidiobolales</taxon>
        <taxon>Sporidiobolaceae</taxon>
        <taxon>Rhodotorula</taxon>
    </lineage>
</organism>
<accession>A0A5C5FU05</accession>
<dbReference type="OrthoDB" id="5307922at2759"/>
<sequence length="380" mass="41165">MGPLADPHAAQGALWVVDPLAHEQDAVAKVQLEWADLEPGEVEFHPLGVEVYHDEEGDDDVRLFVVNHRAKLSTIEVFALLATSSSSIARRAKHLFTLSHPSFTGAPNSIAPLSRTSFLLSHDHHYTRRTSNPFGKLANFVETVNALPYGRVDFVSFDEPNGDDDEGAVVRTSTTVASGISFANGLALSPAKDTLVVASTTRRELLFYDVTLAASSSSPPTLALRRTVSVPMLVDNLSLLPSPSGGLTVVAAGHPSYPALLSAAYGLNLRLRLPGPLREWAHTLGHREWEEWDVSWRNDEQRGMSWAVVVRDPGPEAAKEANEGPAQEWETVYQSNGRIAEGGFGGSTTAVAGTSEVEGKKRAWMVVAGLYEEGVRIVRE</sequence>
<reference evidence="1 2" key="1">
    <citation type="submission" date="2019-03" db="EMBL/GenBank/DDBJ databases">
        <title>Rhodosporidium diobovatum UCD-FST 08-225 genome sequencing, assembly, and annotation.</title>
        <authorList>
            <person name="Fakankun I.U."/>
            <person name="Fristensky B."/>
            <person name="Levin D.B."/>
        </authorList>
    </citation>
    <scope>NUCLEOTIDE SEQUENCE [LARGE SCALE GENOMIC DNA]</scope>
    <source>
        <strain evidence="1 2">UCD-FST 08-225</strain>
    </source>
</reference>
<dbReference type="PANTHER" id="PTHR11799">
    <property type="entry name" value="PARAOXONASE"/>
    <property type="match status" value="1"/>
</dbReference>
<evidence type="ECO:0000313" key="2">
    <source>
        <dbReference type="Proteomes" id="UP000311382"/>
    </source>
</evidence>
<evidence type="ECO:0000313" key="1">
    <source>
        <dbReference type="EMBL" id="TNY20397.1"/>
    </source>
</evidence>